<dbReference type="PANTHER" id="PTHR37822">
    <property type="entry name" value="SPORE PHOTOPRODUCT LYASE-RELATED"/>
    <property type="match status" value="1"/>
</dbReference>
<gene>
    <name evidence="1" type="ORF">COB20_07410</name>
</gene>
<dbReference type="Gene3D" id="3.80.30.30">
    <property type="match status" value="1"/>
</dbReference>
<dbReference type="InterPro" id="IPR049539">
    <property type="entry name" value="SPL"/>
</dbReference>
<dbReference type="PANTHER" id="PTHR37822:SF2">
    <property type="entry name" value="SPORE PHOTOPRODUCT LYASE"/>
    <property type="match status" value="1"/>
</dbReference>
<evidence type="ECO:0000313" key="1">
    <source>
        <dbReference type="EMBL" id="PCI77734.1"/>
    </source>
</evidence>
<dbReference type="Gene3D" id="3.40.50.12110">
    <property type="match status" value="1"/>
</dbReference>
<accession>A0A2A4X5E1</accession>
<dbReference type="Pfam" id="PF20903">
    <property type="entry name" value="SPL"/>
    <property type="match status" value="1"/>
</dbReference>
<name>A0A2A4X5E1_9GAMM</name>
<protein>
    <submittedName>
        <fullName evidence="1">DNA photolyase</fullName>
    </submittedName>
</protein>
<dbReference type="GO" id="GO:0003913">
    <property type="term" value="F:DNA photolyase activity"/>
    <property type="evidence" value="ECO:0007669"/>
    <property type="project" value="TreeGrafter"/>
</dbReference>
<proteinExistence type="predicted"/>
<sequence>MFSTIYIEEEVLESERVKNLLGRFAQVPQVICDRYGEVFNRKSQNFRLQKTAPALILAKKYGRKVLTAPSGYGYNDSKSYYFSHMLNCVYDCRYCFLQGMYSSANYVLFINFEDFEEAIEEKIEENNGGGVYYSGYDCDSLALEPVSNFCSHFLPVFRRYPDAELEIRTKSTQVRCLLDTEVVSNCVIAMSFTTNEAAVQWEHKVPSIEKRLEALHKLQLAGWNVAIRFEPLILGAEGLAPYETLFSKIFSKLDVQRLHSVSSGLFRMPVDFHKRIVKLYPDEELYARPTETENGMIGLKTAKESSQLLAIEKLLLKHISAEQYYRCA</sequence>
<comment type="caution">
    <text evidence="1">The sequence shown here is derived from an EMBL/GenBank/DDBJ whole genome shotgun (WGS) entry which is preliminary data.</text>
</comment>
<dbReference type="Proteomes" id="UP000218767">
    <property type="component" value="Unassembled WGS sequence"/>
</dbReference>
<reference evidence="2" key="1">
    <citation type="submission" date="2017-08" db="EMBL/GenBank/DDBJ databases">
        <title>A dynamic microbial community with high functional redundancy inhabits the cold, oxic subseafloor aquifer.</title>
        <authorList>
            <person name="Tully B.J."/>
            <person name="Wheat C.G."/>
            <person name="Glazer B.T."/>
            <person name="Huber J.A."/>
        </authorList>
    </citation>
    <scope>NUCLEOTIDE SEQUENCE [LARGE SCALE GENOMIC DNA]</scope>
</reference>
<keyword evidence="1" id="KW-0456">Lyase</keyword>
<organism evidence="1 2">
    <name type="scientific">SAR86 cluster bacterium</name>
    <dbReference type="NCBI Taxonomy" id="2030880"/>
    <lineage>
        <taxon>Bacteria</taxon>
        <taxon>Pseudomonadati</taxon>
        <taxon>Pseudomonadota</taxon>
        <taxon>Gammaproteobacteria</taxon>
        <taxon>SAR86 cluster</taxon>
    </lineage>
</organism>
<dbReference type="EMBL" id="NVUL01000043">
    <property type="protein sequence ID" value="PCI77734.1"/>
    <property type="molecule type" value="Genomic_DNA"/>
</dbReference>
<evidence type="ECO:0000313" key="2">
    <source>
        <dbReference type="Proteomes" id="UP000218767"/>
    </source>
</evidence>
<dbReference type="GO" id="GO:0042601">
    <property type="term" value="C:endospore-forming forespore"/>
    <property type="evidence" value="ECO:0007669"/>
    <property type="project" value="TreeGrafter"/>
</dbReference>
<dbReference type="GO" id="GO:0051539">
    <property type="term" value="F:4 iron, 4 sulfur cluster binding"/>
    <property type="evidence" value="ECO:0007669"/>
    <property type="project" value="TreeGrafter"/>
</dbReference>
<dbReference type="GO" id="GO:1904047">
    <property type="term" value="F:S-adenosyl-L-methionine binding"/>
    <property type="evidence" value="ECO:0007669"/>
    <property type="project" value="TreeGrafter"/>
</dbReference>
<dbReference type="AlphaFoldDB" id="A0A2A4X5E1"/>